<comment type="caution">
    <text evidence="1">The sequence shown here is derived from an EMBL/GenBank/DDBJ whole genome shotgun (WGS) entry which is preliminary data.</text>
</comment>
<evidence type="ECO:0000313" key="1">
    <source>
        <dbReference type="EMBL" id="GEM90637.1"/>
    </source>
</evidence>
<gene>
    <name evidence="1" type="ORF">ODE01S_20710</name>
</gene>
<sequence length="90" mass="10137">MENDQNALCAAGSGEVKKREAQIARLLRAIGHPEAWVSDESWLSDFCMTRREEQGLIAAVRREYGVGLSEGDLDVPLWVLVDELERRPRA</sequence>
<accession>A0A511RNG7</accession>
<protein>
    <submittedName>
        <fullName evidence="1">Uncharacterized protein</fullName>
    </submittedName>
</protein>
<dbReference type="EMBL" id="BJXN01000017">
    <property type="protein sequence ID" value="GEM90637.1"/>
    <property type="molecule type" value="Genomic_DNA"/>
</dbReference>
<reference evidence="1 2" key="1">
    <citation type="submission" date="2019-07" db="EMBL/GenBank/DDBJ databases">
        <title>Whole genome shotgun sequence of Oceanithermus desulfurans NBRC 100063.</title>
        <authorList>
            <person name="Hosoyama A."/>
            <person name="Uohara A."/>
            <person name="Ohji S."/>
            <person name="Ichikawa N."/>
        </authorList>
    </citation>
    <scope>NUCLEOTIDE SEQUENCE [LARGE SCALE GENOMIC DNA]</scope>
    <source>
        <strain evidence="1 2">NBRC 100063</strain>
    </source>
</reference>
<name>A0A511RNG7_9DEIN</name>
<organism evidence="1 2">
    <name type="scientific">Oceanithermus desulfurans NBRC 100063</name>
    <dbReference type="NCBI Taxonomy" id="1227550"/>
    <lineage>
        <taxon>Bacteria</taxon>
        <taxon>Thermotogati</taxon>
        <taxon>Deinococcota</taxon>
        <taxon>Deinococci</taxon>
        <taxon>Thermales</taxon>
        <taxon>Thermaceae</taxon>
        <taxon>Oceanithermus</taxon>
    </lineage>
</organism>
<dbReference type="OrthoDB" id="9892232at2"/>
<dbReference type="Proteomes" id="UP000321827">
    <property type="component" value="Unassembled WGS sequence"/>
</dbReference>
<dbReference type="AlphaFoldDB" id="A0A511RNG7"/>
<proteinExistence type="predicted"/>
<dbReference type="RefSeq" id="WP_147148546.1">
    <property type="nucleotide sequence ID" value="NZ_BJXN01000017.1"/>
</dbReference>
<evidence type="ECO:0000313" key="2">
    <source>
        <dbReference type="Proteomes" id="UP000321827"/>
    </source>
</evidence>